<dbReference type="Proteomes" id="UP001321486">
    <property type="component" value="Plasmid pNBRC108728a"/>
</dbReference>
<keyword evidence="3" id="KW-1185">Reference proteome</keyword>
<feature type="compositionally biased region" description="Basic and acidic residues" evidence="1">
    <location>
        <begin position="361"/>
        <end position="372"/>
    </location>
</feature>
<feature type="region of interest" description="Disordered" evidence="1">
    <location>
        <begin position="28"/>
        <end position="50"/>
    </location>
</feature>
<evidence type="ECO:0000313" key="3">
    <source>
        <dbReference type="Proteomes" id="UP001321486"/>
    </source>
</evidence>
<name>A0ABN6Y630_9MICO</name>
<geneLocation type="plasmid" evidence="2 3">
    <name>pNBRC108728a</name>
</geneLocation>
<feature type="region of interest" description="Disordered" evidence="1">
    <location>
        <begin position="325"/>
        <end position="395"/>
    </location>
</feature>
<keyword evidence="2" id="KW-0614">Plasmid</keyword>
<gene>
    <name evidence="2" type="ORF">GCM10025867_48570</name>
</gene>
<sequence>MCRACTDANPRRCPSSLGELRSARDRSAYAANKAAGATRKPTKARSGVKGGLTDATTVEEVPAGPVIPTIAEVRELADGVSDLYSPETRHSDRGKALIAKYGSEDRAVIALGDALTARAEMHAGLTADDISGDTMADRLNAELAAAGVRGRLKLDSLKKEMDELHSIVKSGRSTLTEKIEANARRNEVVDQYNAAIRSAEYKDARVQLQAAQNGTTGESGQKLAKLRDGYTTALAEVRQLGGSLAFHDKTAPKANKVFNEAAQVYPSDWIDASNSQAAPLAKIATARAHYSHGHVERTRKQMPVSYPVLARADEDKTLSNDAHYEYTRDPNQDGVPEGACAGSTSGTRRRRSGTRTPRCRRVGDGRRTRRSVETCTTGARRPGSRRSTPSGSRRF</sequence>
<protein>
    <submittedName>
        <fullName evidence="2">Uncharacterized protein</fullName>
    </submittedName>
</protein>
<evidence type="ECO:0000313" key="2">
    <source>
        <dbReference type="EMBL" id="BDZ52616.1"/>
    </source>
</evidence>
<evidence type="ECO:0000256" key="1">
    <source>
        <dbReference type="SAM" id="MobiDB-lite"/>
    </source>
</evidence>
<dbReference type="RefSeq" id="WP_286346898.1">
    <property type="nucleotide sequence ID" value="NZ_AP027733.1"/>
</dbReference>
<organism evidence="2 3">
    <name type="scientific">Frondihabitans sucicola</name>
    <dbReference type="NCBI Taxonomy" id="1268041"/>
    <lineage>
        <taxon>Bacteria</taxon>
        <taxon>Bacillati</taxon>
        <taxon>Actinomycetota</taxon>
        <taxon>Actinomycetes</taxon>
        <taxon>Micrococcales</taxon>
        <taxon>Microbacteriaceae</taxon>
        <taxon>Frondihabitans</taxon>
    </lineage>
</organism>
<dbReference type="EMBL" id="AP027733">
    <property type="protein sequence ID" value="BDZ52616.1"/>
    <property type="molecule type" value="Genomic_DNA"/>
</dbReference>
<proteinExistence type="predicted"/>
<reference evidence="3" key="1">
    <citation type="journal article" date="2019" name="Int. J. Syst. Evol. Microbiol.">
        <title>The Global Catalogue of Microorganisms (GCM) 10K type strain sequencing project: providing services to taxonomists for standard genome sequencing and annotation.</title>
        <authorList>
            <consortium name="The Broad Institute Genomics Platform"/>
            <consortium name="The Broad Institute Genome Sequencing Center for Infectious Disease"/>
            <person name="Wu L."/>
            <person name="Ma J."/>
        </authorList>
    </citation>
    <scope>NUCLEOTIDE SEQUENCE [LARGE SCALE GENOMIC DNA]</scope>
    <source>
        <strain evidence="3">NBRC 108728</strain>
    </source>
</reference>
<feature type="compositionally biased region" description="Low complexity" evidence="1">
    <location>
        <begin position="376"/>
        <end position="395"/>
    </location>
</feature>
<accession>A0ABN6Y630</accession>
<feature type="compositionally biased region" description="Basic residues" evidence="1">
    <location>
        <begin position="347"/>
        <end position="360"/>
    </location>
</feature>